<dbReference type="EMBL" id="CYKH01001681">
    <property type="protein sequence ID" value="CUG88886.1"/>
    <property type="molecule type" value="Genomic_DNA"/>
</dbReference>
<evidence type="ECO:0000313" key="2">
    <source>
        <dbReference type="EMBL" id="CUG88886.1"/>
    </source>
</evidence>
<dbReference type="OMA" id="ARRPFKW"/>
<dbReference type="AlphaFoldDB" id="A0A0S4JF25"/>
<organism evidence="2 3">
    <name type="scientific">Bodo saltans</name>
    <name type="common">Flagellated protozoan</name>
    <dbReference type="NCBI Taxonomy" id="75058"/>
    <lineage>
        <taxon>Eukaryota</taxon>
        <taxon>Discoba</taxon>
        <taxon>Euglenozoa</taxon>
        <taxon>Kinetoplastea</taxon>
        <taxon>Metakinetoplastina</taxon>
        <taxon>Eubodonida</taxon>
        <taxon>Bodonidae</taxon>
        <taxon>Bodo</taxon>
    </lineage>
</organism>
<feature type="region of interest" description="Disordered" evidence="1">
    <location>
        <begin position="120"/>
        <end position="139"/>
    </location>
</feature>
<name>A0A0S4JF25_BODSA</name>
<keyword evidence="3" id="KW-1185">Reference proteome</keyword>
<dbReference type="Proteomes" id="UP000051952">
    <property type="component" value="Unassembled WGS sequence"/>
</dbReference>
<protein>
    <submittedName>
        <fullName evidence="2">Uncharacterized protein</fullName>
    </submittedName>
</protein>
<feature type="compositionally biased region" description="Low complexity" evidence="1">
    <location>
        <begin position="124"/>
        <end position="139"/>
    </location>
</feature>
<dbReference type="VEuPathDB" id="TriTrypDB:BSAL_18045"/>
<evidence type="ECO:0000313" key="3">
    <source>
        <dbReference type="Proteomes" id="UP000051952"/>
    </source>
</evidence>
<accession>A0A0S4JF25</accession>
<sequence>MSAEVSSEHLRKERQQENDVKLGLLLVSLGITPKEKLFINGEIPTTLTPLKSIGEKGVFSPPPLRSGAVGGRAWYNPLSWFSRKNSSVLADQAAAAHKYARTQHHDAEASALSIASEMNHAERSATISSSPSASQGQPSAAATDTLVALAKKAAIDAAAQQNRKAPEIDYRQMTDKEISRLLPSTQQDRERVLKLEETIHSMIDAIEKTKHQYLTPARTLECEAQVDAVVECFHRVNLQLSVMPESEGVLKRSRVALNCGGPVERLRECTNRVVSDYALQ</sequence>
<reference evidence="3" key="1">
    <citation type="submission" date="2015-09" db="EMBL/GenBank/DDBJ databases">
        <authorList>
            <consortium name="Pathogen Informatics"/>
        </authorList>
    </citation>
    <scope>NUCLEOTIDE SEQUENCE [LARGE SCALE GENOMIC DNA]</scope>
    <source>
        <strain evidence="3">Lake Konstanz</strain>
    </source>
</reference>
<evidence type="ECO:0000256" key="1">
    <source>
        <dbReference type="SAM" id="MobiDB-lite"/>
    </source>
</evidence>
<dbReference type="OrthoDB" id="278391at2759"/>
<gene>
    <name evidence="2" type="ORF">BSAL_18045</name>
</gene>
<proteinExistence type="predicted"/>